<feature type="region of interest" description="Disordered" evidence="1">
    <location>
        <begin position="1"/>
        <end position="23"/>
    </location>
</feature>
<evidence type="ECO:0000313" key="3">
    <source>
        <dbReference type="Proteomes" id="UP000494174"/>
    </source>
</evidence>
<gene>
    <name evidence="2" type="ORF">BLA15945_01569</name>
</gene>
<dbReference type="Proteomes" id="UP000494174">
    <property type="component" value="Unassembled WGS sequence"/>
</dbReference>
<feature type="compositionally biased region" description="Basic and acidic residues" evidence="1">
    <location>
        <begin position="1"/>
        <end position="22"/>
    </location>
</feature>
<evidence type="ECO:0000256" key="1">
    <source>
        <dbReference type="SAM" id="MobiDB-lite"/>
    </source>
</evidence>
<dbReference type="RefSeq" id="WP_174914339.1">
    <property type="nucleotide sequence ID" value="NZ_CABVPS010000006.1"/>
</dbReference>
<name>A0A6P2J804_BURL3</name>
<protein>
    <submittedName>
        <fullName evidence="2">Peptide ABC transporter ATPase</fullName>
    </submittedName>
</protein>
<evidence type="ECO:0000313" key="2">
    <source>
        <dbReference type="EMBL" id="VWB35154.1"/>
    </source>
</evidence>
<sequence length="134" mass="14974">MTKPDSLKGDIKGQAQEADRHNLARPAANGALWARGLTTQRVADLFKTPGGLRGHWMQVQNEVNAGNRYFYGVQNGNQTTDEGKELIRWIADSVISAAQRADFDFPLYQLQFTADTGWLKLQRVSGRVMVLSRP</sequence>
<accession>A0A6P2J804</accession>
<proteinExistence type="predicted"/>
<dbReference type="EMBL" id="CABVPU010000004">
    <property type="protein sequence ID" value="VWB35154.1"/>
    <property type="molecule type" value="Genomic_DNA"/>
</dbReference>
<dbReference type="AlphaFoldDB" id="A0A6P2J804"/>
<organism evidence="2 3">
    <name type="scientific">Burkholderia lata (strain ATCC 17760 / DSM 23089 / LMG 22485 / NCIMB 9086 / R18194 / 383)</name>
    <dbReference type="NCBI Taxonomy" id="482957"/>
    <lineage>
        <taxon>Bacteria</taxon>
        <taxon>Pseudomonadati</taxon>
        <taxon>Pseudomonadota</taxon>
        <taxon>Betaproteobacteria</taxon>
        <taxon>Burkholderiales</taxon>
        <taxon>Burkholderiaceae</taxon>
        <taxon>Burkholderia</taxon>
        <taxon>Burkholderia cepacia complex</taxon>
    </lineage>
</organism>
<reference evidence="2 3" key="1">
    <citation type="submission" date="2019-09" db="EMBL/GenBank/DDBJ databases">
        <authorList>
            <person name="Depoorter E."/>
        </authorList>
    </citation>
    <scope>NUCLEOTIDE SEQUENCE [LARGE SCALE GENOMIC DNA]</scope>
    <source>
        <strain evidence="2">R-15945</strain>
    </source>
</reference>